<evidence type="ECO:0000256" key="2">
    <source>
        <dbReference type="ARBA" id="ARBA00023136"/>
    </source>
</evidence>
<proteinExistence type="predicted"/>
<evidence type="ECO:0000256" key="3">
    <source>
        <dbReference type="SAM" id="Phobius"/>
    </source>
</evidence>
<comment type="subcellular location">
    <subcellularLocation>
        <location evidence="1">Membrane</location>
    </subcellularLocation>
</comment>
<evidence type="ECO:0008006" key="6">
    <source>
        <dbReference type="Google" id="ProtNLM"/>
    </source>
</evidence>
<dbReference type="AlphaFoldDB" id="A0A8I1DBC6"/>
<sequence>MAGVIRVTTESDVEVDPAAAESGEADTVISGRSYESEEAKAGLRSRFVIPAVVAFLVLVIVIAAAIGSISAIAAGTASDADARDRQILNVASGMAANLVTLGKDNADADLSRVIDGTTGDFREQFVSAAVGFGELLAEGGVESVGEVKSAGIVDSNDETAIVLAAVTSTVKNNEAPTGEVRVYRMKLTLADIEGKWLVSNVEFVA</sequence>
<evidence type="ECO:0000313" key="5">
    <source>
        <dbReference type="Proteomes" id="UP000627573"/>
    </source>
</evidence>
<organism evidence="4 5">
    <name type="scientific">Rhodococcus erythropolis</name>
    <name type="common">Arthrobacter picolinophilus</name>
    <dbReference type="NCBI Taxonomy" id="1833"/>
    <lineage>
        <taxon>Bacteria</taxon>
        <taxon>Bacillati</taxon>
        <taxon>Actinomycetota</taxon>
        <taxon>Actinomycetes</taxon>
        <taxon>Mycobacteriales</taxon>
        <taxon>Nocardiaceae</taxon>
        <taxon>Rhodococcus</taxon>
        <taxon>Rhodococcus erythropolis group</taxon>
    </lineage>
</organism>
<protein>
    <recommendedName>
        <fullName evidence="6">Mce-associated membrane protein</fullName>
    </recommendedName>
</protein>
<keyword evidence="3" id="KW-0812">Transmembrane</keyword>
<keyword evidence="5" id="KW-1185">Reference proteome</keyword>
<dbReference type="PANTHER" id="PTHR37042">
    <property type="entry name" value="OUTER MEMBRANE PROTEIN RV1973"/>
    <property type="match status" value="1"/>
</dbReference>
<dbReference type="EMBL" id="JAECSB010000093">
    <property type="protein sequence ID" value="MBH5146658.1"/>
    <property type="molecule type" value="Genomic_DNA"/>
</dbReference>
<keyword evidence="2 3" id="KW-0472">Membrane</keyword>
<keyword evidence="3" id="KW-1133">Transmembrane helix</keyword>
<gene>
    <name evidence="4" type="ORF">I3517_29040</name>
</gene>
<evidence type="ECO:0000313" key="4">
    <source>
        <dbReference type="EMBL" id="MBH5146658.1"/>
    </source>
</evidence>
<name>A0A8I1DBC6_RHOER</name>
<feature type="transmembrane region" description="Helical" evidence="3">
    <location>
        <begin position="47"/>
        <end position="73"/>
    </location>
</feature>
<dbReference type="PANTHER" id="PTHR37042:SF4">
    <property type="entry name" value="OUTER MEMBRANE PROTEIN RV1973"/>
    <property type="match status" value="1"/>
</dbReference>
<evidence type="ECO:0000256" key="1">
    <source>
        <dbReference type="ARBA" id="ARBA00004370"/>
    </source>
</evidence>
<dbReference type="RefSeq" id="WP_029538712.1">
    <property type="nucleotide sequence ID" value="NZ_CP176579.1"/>
</dbReference>
<dbReference type="Proteomes" id="UP000627573">
    <property type="component" value="Unassembled WGS sequence"/>
</dbReference>
<comment type="caution">
    <text evidence="4">The sequence shown here is derived from an EMBL/GenBank/DDBJ whole genome shotgun (WGS) entry which is preliminary data.</text>
</comment>
<reference evidence="4 5" key="1">
    <citation type="submission" date="2020-12" db="EMBL/GenBank/DDBJ databases">
        <title>Draft genome sequence of furan degrading bacterial strain FUR100.</title>
        <authorList>
            <person name="Woiski C."/>
        </authorList>
    </citation>
    <scope>NUCLEOTIDE SEQUENCE [LARGE SCALE GENOMIC DNA]</scope>
    <source>
        <strain evidence="4 5">FUR100</strain>
    </source>
</reference>
<accession>A0A8I1DBC6</accession>
<dbReference type="GO" id="GO:0016020">
    <property type="term" value="C:membrane"/>
    <property type="evidence" value="ECO:0007669"/>
    <property type="project" value="UniProtKB-SubCell"/>
</dbReference>